<dbReference type="EMBL" id="SSTE01015921">
    <property type="protein sequence ID" value="KAA0042901.1"/>
    <property type="molecule type" value="Genomic_DNA"/>
</dbReference>
<evidence type="ECO:0000313" key="5">
    <source>
        <dbReference type="Proteomes" id="UP000321947"/>
    </source>
</evidence>
<reference evidence="4 5" key="1">
    <citation type="submission" date="2019-08" db="EMBL/GenBank/DDBJ databases">
        <title>Draft genome sequences of two oriental melons (Cucumis melo L. var makuwa).</title>
        <authorList>
            <person name="Kwon S.-Y."/>
        </authorList>
    </citation>
    <scope>NUCLEOTIDE SEQUENCE [LARGE SCALE GENOMIC DNA]</scope>
    <source>
        <strain evidence="5">cv. Chang Bougi</strain>
        <strain evidence="4">cv. SW 3</strain>
        <tissue evidence="2">Leaf</tissue>
    </source>
</reference>
<dbReference type="OrthoDB" id="1749511at2759"/>
<evidence type="ECO:0000256" key="1">
    <source>
        <dbReference type="SAM" id="Coils"/>
    </source>
</evidence>
<accession>A0A5A7TMU4</accession>
<proteinExistence type="predicted"/>
<keyword evidence="1" id="KW-0175">Coiled coil</keyword>
<dbReference type="EMBL" id="SSTD01013924">
    <property type="protein sequence ID" value="TYK05303.1"/>
    <property type="molecule type" value="Genomic_DNA"/>
</dbReference>
<evidence type="ECO:0000313" key="4">
    <source>
        <dbReference type="Proteomes" id="UP000321393"/>
    </source>
</evidence>
<protein>
    <submittedName>
        <fullName evidence="2">Transposon Tf2-1 polyprotein isoform X1</fullName>
    </submittedName>
</protein>
<sequence length="308" mass="34622">MPVFDGTDSDSCLFRADHYFKIHNLTDSEKLMVEMISFDGPALDWAIRDGILVGRFLTIELETTVEEYRNCFGKLLVPVAFLSTVVLEETFMNALNPWLKFEVETLKPIRLAQMMKLALKIENRELVRRECGLVNSYDAQPNHKNPQPLKGKEQPRHVASTAAKELTTTSNWPMQIVQNQEEELKIVEEEYFDAETEIKQVEVQNVENLNIELSTYSVVGLTNLGTMKVKGKIEEAEVVILIDCRATQNFIVEKLVTKLGLTPQETPNYGVILGSELGGVDIIVVECRAIEGGPMEESAQEDEEGVAA</sequence>
<dbReference type="AlphaFoldDB" id="A0A5A7TMU4"/>
<gene>
    <name evidence="3" type="ORF">E5676_scaffold108G001230</name>
    <name evidence="2" type="ORF">E6C27_scaffold44G004180</name>
</gene>
<evidence type="ECO:0000313" key="3">
    <source>
        <dbReference type="EMBL" id="TYK05303.1"/>
    </source>
</evidence>
<name>A0A5A7TMU4_CUCMM</name>
<dbReference type="InterPro" id="IPR021109">
    <property type="entry name" value="Peptidase_aspartic_dom_sf"/>
</dbReference>
<dbReference type="CDD" id="cd00303">
    <property type="entry name" value="retropepsin_like"/>
    <property type="match status" value="1"/>
</dbReference>
<organism evidence="2 4">
    <name type="scientific">Cucumis melo var. makuwa</name>
    <name type="common">Oriental melon</name>
    <dbReference type="NCBI Taxonomy" id="1194695"/>
    <lineage>
        <taxon>Eukaryota</taxon>
        <taxon>Viridiplantae</taxon>
        <taxon>Streptophyta</taxon>
        <taxon>Embryophyta</taxon>
        <taxon>Tracheophyta</taxon>
        <taxon>Spermatophyta</taxon>
        <taxon>Magnoliopsida</taxon>
        <taxon>eudicotyledons</taxon>
        <taxon>Gunneridae</taxon>
        <taxon>Pentapetalae</taxon>
        <taxon>rosids</taxon>
        <taxon>fabids</taxon>
        <taxon>Cucurbitales</taxon>
        <taxon>Cucurbitaceae</taxon>
        <taxon>Benincaseae</taxon>
        <taxon>Cucumis</taxon>
    </lineage>
</organism>
<dbReference type="Proteomes" id="UP000321947">
    <property type="component" value="Unassembled WGS sequence"/>
</dbReference>
<feature type="coiled-coil region" evidence="1">
    <location>
        <begin position="177"/>
        <end position="204"/>
    </location>
</feature>
<comment type="caution">
    <text evidence="2">The sequence shown here is derived from an EMBL/GenBank/DDBJ whole genome shotgun (WGS) entry which is preliminary data.</text>
</comment>
<evidence type="ECO:0000313" key="2">
    <source>
        <dbReference type="EMBL" id="KAA0042901.1"/>
    </source>
</evidence>
<dbReference type="Gene3D" id="2.40.70.10">
    <property type="entry name" value="Acid Proteases"/>
    <property type="match status" value="1"/>
</dbReference>
<dbReference type="Proteomes" id="UP000321393">
    <property type="component" value="Unassembled WGS sequence"/>
</dbReference>